<dbReference type="InterPro" id="IPR029058">
    <property type="entry name" value="AB_hydrolase_fold"/>
</dbReference>
<sequence>MPYLSLQDGVRLFYKDWGNPTGQPVFFSHGWPLNSDNWETQMNFLGNQGYRVIAHDRRGHGRSDQPWHGNNVDTWADDIAQLFSHLDLTDVTLVGHSTGGGDLVRFAANSKAQSKTSWVKKLVLVSAVTPGLLRADWNPNGVPIEGLNQQRALLLKDRAQFFYDVPEGPFFGFNRPNATVSKGLIQSWFNQGMQASIKSTFDTIAAWETDFRPDLRSLDIPVLVIHGDDDQIVPFGVGNQTVGFLKNGRFKVYEGGPHALPNIRADEVNNDLLAFLKET</sequence>
<evidence type="ECO:0000313" key="4">
    <source>
        <dbReference type="Proteomes" id="UP000244855"/>
    </source>
</evidence>
<dbReference type="InterPro" id="IPR000073">
    <property type="entry name" value="AB_hydrolase_1"/>
</dbReference>
<organism evidence="3 4">
    <name type="scientific">Periconia macrospinosa</name>
    <dbReference type="NCBI Taxonomy" id="97972"/>
    <lineage>
        <taxon>Eukaryota</taxon>
        <taxon>Fungi</taxon>
        <taxon>Dikarya</taxon>
        <taxon>Ascomycota</taxon>
        <taxon>Pezizomycotina</taxon>
        <taxon>Dothideomycetes</taxon>
        <taxon>Pleosporomycetidae</taxon>
        <taxon>Pleosporales</taxon>
        <taxon>Massarineae</taxon>
        <taxon>Periconiaceae</taxon>
        <taxon>Periconia</taxon>
    </lineage>
</organism>
<keyword evidence="3" id="KW-0560">Oxidoreductase</keyword>
<dbReference type="EMBL" id="KZ805426">
    <property type="protein sequence ID" value="PVH97857.1"/>
    <property type="molecule type" value="Genomic_DNA"/>
</dbReference>
<keyword evidence="4" id="KW-1185">Reference proteome</keyword>
<dbReference type="GO" id="GO:0004601">
    <property type="term" value="F:peroxidase activity"/>
    <property type="evidence" value="ECO:0007669"/>
    <property type="project" value="UniProtKB-KW"/>
</dbReference>
<dbReference type="PRINTS" id="PR00111">
    <property type="entry name" value="ABHYDROLASE"/>
</dbReference>
<protein>
    <submittedName>
        <fullName evidence="3">Non-heme chloroperoxidase</fullName>
    </submittedName>
</protein>
<dbReference type="InterPro" id="IPR050266">
    <property type="entry name" value="AB_hydrolase_sf"/>
</dbReference>
<proteinExistence type="predicted"/>
<dbReference type="STRING" id="97972.A0A2V1DI49"/>
<feature type="domain" description="AB hydrolase-1" evidence="2">
    <location>
        <begin position="24"/>
        <end position="259"/>
    </location>
</feature>
<dbReference type="Gene3D" id="3.40.50.1820">
    <property type="entry name" value="alpha/beta hydrolase"/>
    <property type="match status" value="1"/>
</dbReference>
<dbReference type="Proteomes" id="UP000244855">
    <property type="component" value="Unassembled WGS sequence"/>
</dbReference>
<dbReference type="OrthoDB" id="408373at2759"/>
<dbReference type="GO" id="GO:0016787">
    <property type="term" value="F:hydrolase activity"/>
    <property type="evidence" value="ECO:0007669"/>
    <property type="project" value="UniProtKB-KW"/>
</dbReference>
<dbReference type="Pfam" id="PF00561">
    <property type="entry name" value="Abhydrolase_1"/>
    <property type="match status" value="1"/>
</dbReference>
<dbReference type="InterPro" id="IPR000639">
    <property type="entry name" value="Epox_hydrolase-like"/>
</dbReference>
<evidence type="ECO:0000256" key="1">
    <source>
        <dbReference type="ARBA" id="ARBA00022801"/>
    </source>
</evidence>
<reference evidence="3 4" key="1">
    <citation type="journal article" date="2018" name="Sci. Rep.">
        <title>Comparative genomics provides insights into the lifestyle and reveals functional heterogeneity of dark septate endophytic fungi.</title>
        <authorList>
            <person name="Knapp D.G."/>
            <person name="Nemeth J.B."/>
            <person name="Barry K."/>
            <person name="Hainaut M."/>
            <person name="Henrissat B."/>
            <person name="Johnson J."/>
            <person name="Kuo A."/>
            <person name="Lim J.H.P."/>
            <person name="Lipzen A."/>
            <person name="Nolan M."/>
            <person name="Ohm R.A."/>
            <person name="Tamas L."/>
            <person name="Grigoriev I.V."/>
            <person name="Spatafora J.W."/>
            <person name="Nagy L.G."/>
            <person name="Kovacs G.M."/>
        </authorList>
    </citation>
    <scope>NUCLEOTIDE SEQUENCE [LARGE SCALE GENOMIC DNA]</scope>
    <source>
        <strain evidence="3 4">DSE2036</strain>
    </source>
</reference>
<keyword evidence="1" id="KW-0378">Hydrolase</keyword>
<evidence type="ECO:0000259" key="2">
    <source>
        <dbReference type="Pfam" id="PF00561"/>
    </source>
</evidence>
<dbReference type="GO" id="GO:0016020">
    <property type="term" value="C:membrane"/>
    <property type="evidence" value="ECO:0007669"/>
    <property type="project" value="TreeGrafter"/>
</dbReference>
<dbReference type="PANTHER" id="PTHR43798:SF31">
    <property type="entry name" value="AB HYDROLASE SUPERFAMILY PROTEIN YCLE"/>
    <property type="match status" value="1"/>
</dbReference>
<evidence type="ECO:0000313" key="3">
    <source>
        <dbReference type="EMBL" id="PVH97857.1"/>
    </source>
</evidence>
<name>A0A2V1DI49_9PLEO</name>
<keyword evidence="3" id="KW-0575">Peroxidase</keyword>
<dbReference type="PRINTS" id="PR00412">
    <property type="entry name" value="EPOXHYDRLASE"/>
</dbReference>
<dbReference type="PANTHER" id="PTHR43798">
    <property type="entry name" value="MONOACYLGLYCEROL LIPASE"/>
    <property type="match status" value="1"/>
</dbReference>
<gene>
    <name evidence="3" type="ORF">DM02DRAFT_683701</name>
</gene>
<dbReference type="SUPFAM" id="SSF53474">
    <property type="entry name" value="alpha/beta-Hydrolases"/>
    <property type="match status" value="1"/>
</dbReference>
<dbReference type="AlphaFoldDB" id="A0A2V1DI49"/>
<accession>A0A2V1DI49</accession>